<evidence type="ECO:0000259" key="1">
    <source>
        <dbReference type="Pfam" id="PF13613"/>
    </source>
</evidence>
<organism evidence="2 3">
    <name type="scientific">Daphnia pulex</name>
    <name type="common">Water flea</name>
    <dbReference type="NCBI Taxonomy" id="6669"/>
    <lineage>
        <taxon>Eukaryota</taxon>
        <taxon>Metazoa</taxon>
        <taxon>Ecdysozoa</taxon>
        <taxon>Arthropoda</taxon>
        <taxon>Crustacea</taxon>
        <taxon>Branchiopoda</taxon>
        <taxon>Diplostraca</taxon>
        <taxon>Cladocera</taxon>
        <taxon>Anomopoda</taxon>
        <taxon>Daphniidae</taxon>
        <taxon>Daphnia</taxon>
    </lineage>
</organism>
<dbReference type="PhylomeDB" id="E9GPD7"/>
<dbReference type="AlphaFoldDB" id="E9GPD7"/>
<dbReference type="STRING" id="6669.E9GPD7"/>
<dbReference type="InParanoid" id="E9GPD7"/>
<keyword evidence="3" id="KW-1185">Reference proteome</keyword>
<dbReference type="InterPro" id="IPR027805">
    <property type="entry name" value="Transposase_HTH_dom"/>
</dbReference>
<protein>
    <recommendedName>
        <fullName evidence="1">Transposase Helix-turn-helix domain-containing protein</fullName>
    </recommendedName>
</protein>
<sequence>MKCCVRTCEKTHKDGVKFFSFPKKKIQCSNEVQELQNLRRKAWLKKLKVTRTDQIVDGGTEQVGGSIAEITKLLEIVTKEKNELLLDNANLLQLNEELVSLIHQLKVELHKMRTEKAAQSKCSFLEEIKTDDKMTLFYTGLNTFKLFSGIFQSLKSALQSDPRFALTLEEQFLVTLMKLRFNLWRKDIAYRFKIHPTTVSLYIEKFVNAMFIRLPIVLLRKPDREAAAKTLPLSFREQYPNVNYIIDCTELKCETPSDKIDAVSCVESKHLVD</sequence>
<evidence type="ECO:0000313" key="3">
    <source>
        <dbReference type="Proteomes" id="UP000000305"/>
    </source>
</evidence>
<gene>
    <name evidence="2" type="ORF">DAPPUDRAFT_320268</name>
</gene>
<dbReference type="OrthoDB" id="7331812at2759"/>
<proteinExistence type="predicted"/>
<feature type="domain" description="Transposase Helix-turn-helix" evidence="1">
    <location>
        <begin position="166"/>
        <end position="215"/>
    </location>
</feature>
<dbReference type="OMA" id="SKCYSTR"/>
<dbReference type="PANTHER" id="PTHR23080">
    <property type="entry name" value="THAP DOMAIN PROTEIN"/>
    <property type="match status" value="1"/>
</dbReference>
<dbReference type="Proteomes" id="UP000000305">
    <property type="component" value="Unassembled WGS sequence"/>
</dbReference>
<dbReference type="EMBL" id="GL732556">
    <property type="protein sequence ID" value="EFX78697.1"/>
    <property type="molecule type" value="Genomic_DNA"/>
</dbReference>
<reference evidence="2 3" key="1">
    <citation type="journal article" date="2011" name="Science">
        <title>The ecoresponsive genome of Daphnia pulex.</title>
        <authorList>
            <person name="Colbourne J.K."/>
            <person name="Pfrender M.E."/>
            <person name="Gilbert D."/>
            <person name="Thomas W.K."/>
            <person name="Tucker A."/>
            <person name="Oakley T.H."/>
            <person name="Tokishita S."/>
            <person name="Aerts A."/>
            <person name="Arnold G.J."/>
            <person name="Basu M.K."/>
            <person name="Bauer D.J."/>
            <person name="Caceres C.E."/>
            <person name="Carmel L."/>
            <person name="Casola C."/>
            <person name="Choi J.H."/>
            <person name="Detter J.C."/>
            <person name="Dong Q."/>
            <person name="Dusheyko S."/>
            <person name="Eads B.D."/>
            <person name="Frohlich T."/>
            <person name="Geiler-Samerotte K.A."/>
            <person name="Gerlach D."/>
            <person name="Hatcher P."/>
            <person name="Jogdeo S."/>
            <person name="Krijgsveld J."/>
            <person name="Kriventseva E.V."/>
            <person name="Kultz D."/>
            <person name="Laforsch C."/>
            <person name="Lindquist E."/>
            <person name="Lopez J."/>
            <person name="Manak J.R."/>
            <person name="Muller J."/>
            <person name="Pangilinan J."/>
            <person name="Patwardhan R.P."/>
            <person name="Pitluck S."/>
            <person name="Pritham E.J."/>
            <person name="Rechtsteiner A."/>
            <person name="Rho M."/>
            <person name="Rogozin I.B."/>
            <person name="Sakarya O."/>
            <person name="Salamov A."/>
            <person name="Schaack S."/>
            <person name="Shapiro H."/>
            <person name="Shiga Y."/>
            <person name="Skalitzky C."/>
            <person name="Smith Z."/>
            <person name="Souvorov A."/>
            <person name="Sung W."/>
            <person name="Tang Z."/>
            <person name="Tsuchiya D."/>
            <person name="Tu H."/>
            <person name="Vos H."/>
            <person name="Wang M."/>
            <person name="Wolf Y.I."/>
            <person name="Yamagata H."/>
            <person name="Yamada T."/>
            <person name="Ye Y."/>
            <person name="Shaw J.R."/>
            <person name="Andrews J."/>
            <person name="Crease T.J."/>
            <person name="Tang H."/>
            <person name="Lucas S.M."/>
            <person name="Robertson H.M."/>
            <person name="Bork P."/>
            <person name="Koonin E.V."/>
            <person name="Zdobnov E.M."/>
            <person name="Grigoriev I.V."/>
            <person name="Lynch M."/>
            <person name="Boore J.L."/>
        </authorList>
    </citation>
    <scope>NUCLEOTIDE SEQUENCE [LARGE SCALE GENOMIC DNA]</scope>
</reference>
<dbReference type="KEGG" id="dpx:DAPPUDRAFT_320268"/>
<dbReference type="PANTHER" id="PTHR23080:SF143">
    <property type="entry name" value="SI:DKEY-56D12.4"/>
    <property type="match status" value="1"/>
</dbReference>
<name>E9GPD7_DAPPU</name>
<dbReference type="Pfam" id="PF13613">
    <property type="entry name" value="HTH_Tnp_4"/>
    <property type="match status" value="1"/>
</dbReference>
<dbReference type="HOGENOM" id="CLU_1020346_0_0_1"/>
<evidence type="ECO:0000313" key="2">
    <source>
        <dbReference type="EMBL" id="EFX78697.1"/>
    </source>
</evidence>
<accession>E9GPD7</accession>